<dbReference type="AlphaFoldDB" id="A0A099GM02"/>
<sequence length="84" mass="9670">MGENLMDSIREWWGAIMAATGLGIWLVRLEGSSKTALREIARLEKQLDADRKAISETRKEQNEMLREMRADIKRLLERSGPARD</sequence>
<name>A0A099GM02_9RHOB</name>
<gene>
    <name evidence="2" type="ORF">IX56_01755</name>
</gene>
<reference evidence="2 3" key="1">
    <citation type="submission" date="2014-09" db="EMBL/GenBank/DDBJ databases">
        <authorList>
            <person name="McGinnis J.M."/>
            <person name="Wolfgang W.J."/>
        </authorList>
    </citation>
    <scope>NUCLEOTIDE SEQUENCE [LARGE SCALE GENOMIC DNA]</scope>
    <source>
        <strain evidence="2 3">5503</strain>
    </source>
</reference>
<accession>A0A099GM02</accession>
<keyword evidence="1" id="KW-0175">Coiled coil</keyword>
<organism evidence="2 3">
    <name type="scientific">Paracoccus sanguinis</name>
    <dbReference type="NCBI Taxonomy" id="1545044"/>
    <lineage>
        <taxon>Bacteria</taxon>
        <taxon>Pseudomonadati</taxon>
        <taxon>Pseudomonadota</taxon>
        <taxon>Alphaproteobacteria</taxon>
        <taxon>Rhodobacterales</taxon>
        <taxon>Paracoccaceae</taxon>
        <taxon>Paracoccus</taxon>
    </lineage>
</organism>
<dbReference type="EMBL" id="JRKQ01000004">
    <property type="protein sequence ID" value="KGJ23512.1"/>
    <property type="molecule type" value="Genomic_DNA"/>
</dbReference>
<comment type="caution">
    <text evidence="2">The sequence shown here is derived from an EMBL/GenBank/DDBJ whole genome shotgun (WGS) entry which is preliminary data.</text>
</comment>
<feature type="coiled-coil region" evidence="1">
    <location>
        <begin position="26"/>
        <end position="78"/>
    </location>
</feature>
<evidence type="ECO:0000256" key="1">
    <source>
        <dbReference type="SAM" id="Coils"/>
    </source>
</evidence>
<dbReference type="RefSeq" id="WP_036706836.1">
    <property type="nucleotide sequence ID" value="NZ_JRKQ01000004.1"/>
</dbReference>
<evidence type="ECO:0000313" key="3">
    <source>
        <dbReference type="Proteomes" id="UP000029858"/>
    </source>
</evidence>
<protein>
    <submittedName>
        <fullName evidence="2">Uncharacterized protein</fullName>
    </submittedName>
</protein>
<dbReference type="Proteomes" id="UP000029858">
    <property type="component" value="Unassembled WGS sequence"/>
</dbReference>
<proteinExistence type="predicted"/>
<evidence type="ECO:0000313" key="2">
    <source>
        <dbReference type="EMBL" id="KGJ23512.1"/>
    </source>
</evidence>
<reference evidence="2 3" key="2">
    <citation type="submission" date="2014-10" db="EMBL/GenBank/DDBJ databases">
        <title>Paracoccus sanguinis sp. nov., isolated from clinical specimens of New York State patients.</title>
        <authorList>
            <person name="Mingle L.A."/>
            <person name="Cole J.A."/>
            <person name="Lapierre P."/>
            <person name="Musser K.A."/>
        </authorList>
    </citation>
    <scope>NUCLEOTIDE SEQUENCE [LARGE SCALE GENOMIC DNA]</scope>
    <source>
        <strain evidence="2 3">5503</strain>
    </source>
</reference>